<sequence>GRVYTIDGGKATGDNSLIAGKCLIGQFDVFVLFDCGATNSFISVECVKRLNLESSPLNPPMSVTVATGSRIISKCVCQNCPVTVTEKTYFIDLICLPLKDLDVVLGMN</sequence>
<evidence type="ECO:0000313" key="1">
    <source>
        <dbReference type="EMBL" id="MCI29694.1"/>
    </source>
</evidence>
<dbReference type="Proteomes" id="UP000265520">
    <property type="component" value="Unassembled WGS sequence"/>
</dbReference>
<dbReference type="SUPFAM" id="SSF50630">
    <property type="entry name" value="Acid proteases"/>
    <property type="match status" value="1"/>
</dbReference>
<dbReference type="InterPro" id="IPR021109">
    <property type="entry name" value="Peptidase_aspartic_dom_sf"/>
</dbReference>
<dbReference type="AlphaFoldDB" id="A0A392R0S7"/>
<evidence type="ECO:0008006" key="3">
    <source>
        <dbReference type="Google" id="ProtNLM"/>
    </source>
</evidence>
<name>A0A392R0S7_9FABA</name>
<organism evidence="1 2">
    <name type="scientific">Trifolium medium</name>
    <dbReference type="NCBI Taxonomy" id="97028"/>
    <lineage>
        <taxon>Eukaryota</taxon>
        <taxon>Viridiplantae</taxon>
        <taxon>Streptophyta</taxon>
        <taxon>Embryophyta</taxon>
        <taxon>Tracheophyta</taxon>
        <taxon>Spermatophyta</taxon>
        <taxon>Magnoliopsida</taxon>
        <taxon>eudicotyledons</taxon>
        <taxon>Gunneridae</taxon>
        <taxon>Pentapetalae</taxon>
        <taxon>rosids</taxon>
        <taxon>fabids</taxon>
        <taxon>Fabales</taxon>
        <taxon>Fabaceae</taxon>
        <taxon>Papilionoideae</taxon>
        <taxon>50 kb inversion clade</taxon>
        <taxon>NPAAA clade</taxon>
        <taxon>Hologalegina</taxon>
        <taxon>IRL clade</taxon>
        <taxon>Trifolieae</taxon>
        <taxon>Trifolium</taxon>
    </lineage>
</organism>
<evidence type="ECO:0000313" key="2">
    <source>
        <dbReference type="Proteomes" id="UP000265520"/>
    </source>
</evidence>
<accession>A0A392R0S7</accession>
<dbReference type="EMBL" id="LXQA010174337">
    <property type="protein sequence ID" value="MCI29694.1"/>
    <property type="molecule type" value="Genomic_DNA"/>
</dbReference>
<dbReference type="Gene3D" id="2.40.70.10">
    <property type="entry name" value="Acid Proteases"/>
    <property type="match status" value="1"/>
</dbReference>
<protein>
    <recommendedName>
        <fullName evidence="3">Cellular nucleic acid-binding protein</fullName>
    </recommendedName>
</protein>
<dbReference type="CDD" id="cd00303">
    <property type="entry name" value="retropepsin_like"/>
    <property type="match status" value="1"/>
</dbReference>
<dbReference type="Pfam" id="PF08284">
    <property type="entry name" value="RVP_2"/>
    <property type="match status" value="1"/>
</dbReference>
<feature type="non-terminal residue" evidence="1">
    <location>
        <position position="1"/>
    </location>
</feature>
<keyword evidence="2" id="KW-1185">Reference proteome</keyword>
<reference evidence="1 2" key="1">
    <citation type="journal article" date="2018" name="Front. Plant Sci.">
        <title>Red Clover (Trifolium pratense) and Zigzag Clover (T. medium) - A Picture of Genomic Similarities and Differences.</title>
        <authorList>
            <person name="Dluhosova J."/>
            <person name="Istvanek J."/>
            <person name="Nedelnik J."/>
            <person name="Repkova J."/>
        </authorList>
    </citation>
    <scope>NUCLEOTIDE SEQUENCE [LARGE SCALE GENOMIC DNA]</scope>
    <source>
        <strain evidence="2">cv. 10/8</strain>
        <tissue evidence="1">Leaf</tissue>
    </source>
</reference>
<proteinExistence type="predicted"/>
<comment type="caution">
    <text evidence="1">The sequence shown here is derived from an EMBL/GenBank/DDBJ whole genome shotgun (WGS) entry which is preliminary data.</text>
</comment>